<accession>A0A024GIF1</accession>
<comment type="caution">
    <text evidence="9">The sequence shown here is derived from an EMBL/GenBank/DDBJ whole genome shotgun (WGS) entry which is preliminary data.</text>
</comment>
<feature type="compositionally biased region" description="Low complexity" evidence="6">
    <location>
        <begin position="359"/>
        <end position="376"/>
    </location>
</feature>
<dbReference type="PROSITE" id="PS51525">
    <property type="entry name" value="NET"/>
    <property type="match status" value="1"/>
</dbReference>
<name>A0A024GIF1_9STRA</name>
<dbReference type="SMART" id="SM00297">
    <property type="entry name" value="BROMO"/>
    <property type="match status" value="1"/>
</dbReference>
<feature type="region of interest" description="Disordered" evidence="6">
    <location>
        <begin position="516"/>
        <end position="550"/>
    </location>
</feature>
<feature type="compositionally biased region" description="Low complexity" evidence="6">
    <location>
        <begin position="323"/>
        <end position="337"/>
    </location>
</feature>
<feature type="domain" description="Bromo" evidence="7">
    <location>
        <begin position="414"/>
        <end position="486"/>
    </location>
</feature>
<dbReference type="Proteomes" id="UP000053237">
    <property type="component" value="Unassembled WGS sequence"/>
</dbReference>
<keyword evidence="5" id="KW-0175">Coiled coil</keyword>
<evidence type="ECO:0000256" key="3">
    <source>
        <dbReference type="ARBA" id="ARBA00023163"/>
    </source>
</evidence>
<evidence type="ECO:0000256" key="1">
    <source>
        <dbReference type="ARBA" id="ARBA00023015"/>
    </source>
</evidence>
<dbReference type="PRINTS" id="PR00503">
    <property type="entry name" value="BROMODOMAIN"/>
</dbReference>
<feature type="region of interest" description="Disordered" evidence="6">
    <location>
        <begin position="915"/>
        <end position="940"/>
    </location>
</feature>
<feature type="region of interest" description="Disordered" evidence="6">
    <location>
        <begin position="1"/>
        <end position="55"/>
    </location>
</feature>
<evidence type="ECO:0000313" key="9">
    <source>
        <dbReference type="EMBL" id="CCI46118.1"/>
    </source>
</evidence>
<dbReference type="Gene3D" id="1.20.920.10">
    <property type="entry name" value="Bromodomain-like"/>
    <property type="match status" value="1"/>
</dbReference>
<evidence type="ECO:0000259" key="8">
    <source>
        <dbReference type="PROSITE" id="PS51525"/>
    </source>
</evidence>
<feature type="region of interest" description="Disordered" evidence="6">
    <location>
        <begin position="671"/>
        <end position="693"/>
    </location>
</feature>
<dbReference type="AlphaFoldDB" id="A0A024GIF1"/>
<feature type="region of interest" description="Disordered" evidence="6">
    <location>
        <begin position="732"/>
        <end position="799"/>
    </location>
</feature>
<dbReference type="Pfam" id="PF17035">
    <property type="entry name" value="BET"/>
    <property type="match status" value="1"/>
</dbReference>
<dbReference type="InterPro" id="IPR018359">
    <property type="entry name" value="Bromodomain_CS"/>
</dbReference>
<dbReference type="InterPro" id="IPR038336">
    <property type="entry name" value="NET_sf"/>
</dbReference>
<feature type="domain" description="NET" evidence="8">
    <location>
        <begin position="596"/>
        <end position="679"/>
    </location>
</feature>
<dbReference type="InterPro" id="IPR036427">
    <property type="entry name" value="Bromodomain-like_sf"/>
</dbReference>
<evidence type="ECO:0000313" key="10">
    <source>
        <dbReference type="Proteomes" id="UP000053237"/>
    </source>
</evidence>
<dbReference type="SUPFAM" id="SSF47370">
    <property type="entry name" value="Bromodomain"/>
    <property type="match status" value="1"/>
</dbReference>
<feature type="region of interest" description="Disordered" evidence="6">
    <location>
        <begin position="290"/>
        <end position="340"/>
    </location>
</feature>
<reference evidence="9 10" key="1">
    <citation type="submission" date="2012-05" db="EMBL/GenBank/DDBJ databases">
        <title>Recombination and specialization in a pathogen metapopulation.</title>
        <authorList>
            <person name="Gardiner A."/>
            <person name="Kemen E."/>
            <person name="Schultz-Larsen T."/>
            <person name="MacLean D."/>
            <person name="Van Oosterhout C."/>
            <person name="Jones J.D.G."/>
        </authorList>
    </citation>
    <scope>NUCLEOTIDE SEQUENCE [LARGE SCALE GENOMIC DNA]</scope>
    <source>
        <strain evidence="9 10">Ac Nc2</strain>
    </source>
</reference>
<organism evidence="9 10">
    <name type="scientific">Albugo candida</name>
    <dbReference type="NCBI Taxonomy" id="65357"/>
    <lineage>
        <taxon>Eukaryota</taxon>
        <taxon>Sar</taxon>
        <taxon>Stramenopiles</taxon>
        <taxon>Oomycota</taxon>
        <taxon>Peronosporomycetes</taxon>
        <taxon>Albuginales</taxon>
        <taxon>Albuginaceae</taxon>
        <taxon>Albugo</taxon>
    </lineage>
</organism>
<evidence type="ECO:0000256" key="6">
    <source>
        <dbReference type="SAM" id="MobiDB-lite"/>
    </source>
</evidence>
<feature type="coiled-coil region" evidence="5">
    <location>
        <begin position="693"/>
        <end position="727"/>
    </location>
</feature>
<dbReference type="InParanoid" id="A0A024GIF1"/>
<gene>
    <name evidence="9" type="ORF">BN9_070470</name>
</gene>
<evidence type="ECO:0000256" key="5">
    <source>
        <dbReference type="SAM" id="Coils"/>
    </source>
</evidence>
<feature type="compositionally biased region" description="Polar residues" evidence="6">
    <location>
        <begin position="304"/>
        <end position="322"/>
    </location>
</feature>
<keyword evidence="10" id="KW-1185">Reference proteome</keyword>
<feature type="compositionally biased region" description="Basic residues" evidence="6">
    <location>
        <begin position="675"/>
        <end position="685"/>
    </location>
</feature>
<dbReference type="STRING" id="65357.A0A024GIF1"/>
<dbReference type="InterPro" id="IPR001487">
    <property type="entry name" value="Bromodomain"/>
</dbReference>
<keyword evidence="1" id="KW-0805">Transcription regulation</keyword>
<feature type="region of interest" description="Disordered" evidence="6">
    <location>
        <begin position="352"/>
        <end position="382"/>
    </location>
</feature>
<evidence type="ECO:0008006" key="11">
    <source>
        <dbReference type="Google" id="ProtNLM"/>
    </source>
</evidence>
<dbReference type="Pfam" id="PF00439">
    <property type="entry name" value="Bromodomain"/>
    <property type="match status" value="1"/>
</dbReference>
<feature type="compositionally biased region" description="Basic residues" evidence="6">
    <location>
        <begin position="526"/>
        <end position="546"/>
    </location>
</feature>
<evidence type="ECO:0000256" key="2">
    <source>
        <dbReference type="ARBA" id="ARBA00023117"/>
    </source>
</evidence>
<dbReference type="PANTHER" id="PTHR45926">
    <property type="entry name" value="OSJNBA0053K19.4 PROTEIN"/>
    <property type="match status" value="1"/>
</dbReference>
<dbReference type="OrthoDB" id="21449at2759"/>
<feature type="compositionally biased region" description="Basic and acidic residues" evidence="6">
    <location>
        <begin position="781"/>
        <end position="798"/>
    </location>
</feature>
<proteinExistence type="predicted"/>
<dbReference type="InterPro" id="IPR027353">
    <property type="entry name" value="NET_dom"/>
</dbReference>
<dbReference type="Gene3D" id="1.20.1270.220">
    <property type="match status" value="1"/>
</dbReference>
<protein>
    <recommendedName>
        <fullName evidence="11">Bromo domain-containing protein</fullName>
    </recommendedName>
</protein>
<dbReference type="EMBL" id="CAIX01000117">
    <property type="protein sequence ID" value="CCI46118.1"/>
    <property type="molecule type" value="Genomic_DNA"/>
</dbReference>
<feature type="compositionally biased region" description="Acidic residues" evidence="6">
    <location>
        <begin position="760"/>
        <end position="770"/>
    </location>
</feature>
<keyword evidence="3" id="KW-0804">Transcription</keyword>
<evidence type="ECO:0000259" key="7">
    <source>
        <dbReference type="PROSITE" id="PS50014"/>
    </source>
</evidence>
<sequence length="940" mass="105553">MMVEQVDNNSNETQNFTNTEKTNAKITKVSSNEEHPDSESNESDPPGTSNGQKNVCEEQVPSDIKDQNGNEVEISVSDESVSTKESIEDVTISREMMDKLQTDLKDTLSTEVAQVAPLLVGKYYLRDEKAVWSGRWGMNEAAFLEDGLTSPFEMSSEENVECRFLHGNSEEIHPSFQNITIGRSNSCHNPCADMIAPVFFGYEHEATLRSSMPYDGKYGGSFQIQANKTKPQTVVEKNVEIRFVHDLSSPERYLVTGSGENRFGSFTLHGLMYKTTSQLQVYKVYKPKEKEKKTLGRRGRTPRASAQSNFVKLQNRPNLSVITSSTPSGSGPPTSGSIASRRNSRLQIHAMTTSSQNDSLGTSTPGSSIGSPSIRNRSSRKRVVPAYLREENSLEYDNAPAMLKKCHSIIKRLMANSKAGPFLAPVDPVALGIPDYFKVIKEPMDLGTIRHNLESGFYSDASISIEHVRLVFSNAMLYNAAHSQVHIFAQKLMDDFEKRIRNANIKYTFPTSDNGFRPKLDDRSKMKQSSKKLRGGKGAKGNSKRRMSCDDQGLINSLREDIERLKATLEQLQPGTCRNGTPKQSKTSSRPFKMEDLTEEELNRPMSKWEISKLSADIKLLPQNKISRVLQIISEAVPVANLMNENDEIELDFESFDTRCLRMLEGYVRESDVTRKRKRPTKKSKVVPPENRLQSAKLAALNIRNRQEELRNELAQMEGARKNAEMAIGALASSTQPPPKPSQTGVSSSDDSSSSSSDSSESENDSDSDSQSDAPKTMVDAAKKIRDVVPSEPLKVENKGAWSMLAKKETMNGSVSIHSEVNQSSSLWLSARSMEQMKQQQMKQEERDRSDEIEAQRRRRMEQREKEKQREREEVERLKKQQETALRVAEEERVREAELARSKALNSGRETLLAESLETHHTNHSVLKEDLKSFSSSSFL</sequence>
<feature type="compositionally biased region" description="Basic and acidic residues" evidence="6">
    <location>
        <begin position="516"/>
        <end position="525"/>
    </location>
</feature>
<dbReference type="PROSITE" id="PS00633">
    <property type="entry name" value="BROMODOMAIN_1"/>
    <property type="match status" value="1"/>
</dbReference>
<dbReference type="PROSITE" id="PS50014">
    <property type="entry name" value="BROMODOMAIN_2"/>
    <property type="match status" value="1"/>
</dbReference>
<feature type="compositionally biased region" description="Basic and acidic residues" evidence="6">
    <location>
        <begin position="843"/>
        <end position="894"/>
    </location>
</feature>
<feature type="region of interest" description="Disordered" evidence="6">
    <location>
        <begin position="828"/>
        <end position="894"/>
    </location>
</feature>
<feature type="compositionally biased region" description="Polar residues" evidence="6">
    <location>
        <begin position="1"/>
        <end position="30"/>
    </location>
</feature>
<keyword evidence="2 4" id="KW-0103">Bromodomain</keyword>
<feature type="compositionally biased region" description="Low complexity" evidence="6">
    <location>
        <begin position="742"/>
        <end position="759"/>
    </location>
</feature>
<feature type="compositionally biased region" description="Basic and acidic residues" evidence="6">
    <location>
        <begin position="917"/>
        <end position="932"/>
    </location>
</feature>
<evidence type="ECO:0000256" key="4">
    <source>
        <dbReference type="PROSITE-ProRule" id="PRU00035"/>
    </source>
</evidence>